<dbReference type="PROSITE" id="PS51790">
    <property type="entry name" value="MSRB"/>
    <property type="match status" value="1"/>
</dbReference>
<dbReference type="SUPFAM" id="SSF51316">
    <property type="entry name" value="Mss4-like"/>
    <property type="match status" value="1"/>
</dbReference>
<feature type="active site" description="Nucleophile" evidence="4">
    <location>
        <position position="134"/>
    </location>
</feature>
<dbReference type="RefSeq" id="WP_416205343.1">
    <property type="nucleotide sequence ID" value="NZ_JBBKTX010000006.1"/>
</dbReference>
<feature type="binding site" evidence="4">
    <location>
        <position position="111"/>
    </location>
    <ligand>
        <name>Zn(2+)</name>
        <dbReference type="ChEBI" id="CHEBI:29105"/>
    </ligand>
</feature>
<evidence type="ECO:0000256" key="2">
    <source>
        <dbReference type="ARBA" id="ARBA00023002"/>
    </source>
</evidence>
<dbReference type="PANTHER" id="PTHR10173:SF52">
    <property type="entry name" value="METHIONINE-R-SULFOXIDE REDUCTASE B1"/>
    <property type="match status" value="1"/>
</dbReference>
<dbReference type="GO" id="GO:0033743">
    <property type="term" value="F:peptide-methionine (R)-S-oxide reductase activity"/>
    <property type="evidence" value="ECO:0007669"/>
    <property type="project" value="UniProtKB-EC"/>
</dbReference>
<dbReference type="InterPro" id="IPR011057">
    <property type="entry name" value="Mss4-like_sf"/>
</dbReference>
<sequence>MSDKNNEENIATGERVARRVKRSPEEWQALLDPHTYFVTREAGTERPFTGKYYQTVEFGVYSCVCCGEPLFVSDTKFDAGCGWPSFYRELAGAVEKRIDTSHGMVRTEVICAACDAHLGHVFEDGPVPTGLRFCINSASLDFQPAETGL</sequence>
<comment type="catalytic activity">
    <reaction evidence="3 4">
        <text>L-methionyl-[protein] + [thioredoxin]-disulfide + H2O = L-methionyl-(R)-S-oxide-[protein] + [thioredoxin]-dithiol</text>
        <dbReference type="Rhea" id="RHEA:24164"/>
        <dbReference type="Rhea" id="RHEA-COMP:10698"/>
        <dbReference type="Rhea" id="RHEA-COMP:10700"/>
        <dbReference type="Rhea" id="RHEA-COMP:12313"/>
        <dbReference type="Rhea" id="RHEA-COMP:12314"/>
        <dbReference type="ChEBI" id="CHEBI:15377"/>
        <dbReference type="ChEBI" id="CHEBI:16044"/>
        <dbReference type="ChEBI" id="CHEBI:29950"/>
        <dbReference type="ChEBI" id="CHEBI:45764"/>
        <dbReference type="ChEBI" id="CHEBI:50058"/>
        <dbReference type="EC" id="1.8.4.12"/>
    </reaction>
</comment>
<feature type="binding site" evidence="4">
    <location>
        <position position="66"/>
    </location>
    <ligand>
        <name>Zn(2+)</name>
        <dbReference type="ChEBI" id="CHEBI:29105"/>
    </ligand>
</feature>
<dbReference type="EC" id="1.8.4.12" evidence="4"/>
<reference evidence="6 7" key="1">
    <citation type="submission" date="2024-03" db="EMBL/GenBank/DDBJ databases">
        <title>High-quality draft genome sequence of Oceanobacter sp. wDCs-4.</title>
        <authorList>
            <person name="Dong C."/>
        </authorList>
    </citation>
    <scope>NUCLEOTIDE SEQUENCE [LARGE SCALE GENOMIC DNA]</scope>
    <source>
        <strain evidence="7">wDCs-4</strain>
    </source>
</reference>
<dbReference type="Gene3D" id="2.170.150.20">
    <property type="entry name" value="Peptide methionine sulfoxide reductase"/>
    <property type="match status" value="1"/>
</dbReference>
<evidence type="ECO:0000313" key="7">
    <source>
        <dbReference type="Proteomes" id="UP001620597"/>
    </source>
</evidence>
<gene>
    <name evidence="4 6" type="primary">msrB</name>
    <name evidence="6" type="ORF">WG929_06225</name>
</gene>
<feature type="domain" description="MsrB" evidence="5">
    <location>
        <begin position="24"/>
        <end position="145"/>
    </location>
</feature>
<keyword evidence="7" id="KW-1185">Reference proteome</keyword>
<evidence type="ECO:0000259" key="5">
    <source>
        <dbReference type="PROSITE" id="PS51790"/>
    </source>
</evidence>
<dbReference type="Pfam" id="PF01641">
    <property type="entry name" value="SelR"/>
    <property type="match status" value="1"/>
</dbReference>
<evidence type="ECO:0000256" key="3">
    <source>
        <dbReference type="ARBA" id="ARBA00048488"/>
    </source>
</evidence>
<accession>A0ABW8NGA0</accession>
<comment type="caution">
    <text evidence="6">The sequence shown here is derived from an EMBL/GenBank/DDBJ whole genome shotgun (WGS) entry which is preliminary data.</text>
</comment>
<protein>
    <recommendedName>
        <fullName evidence="4">Peptide methionine sulfoxide reductase MsrB</fullName>
        <ecNumber evidence="4">1.8.4.12</ecNumber>
    </recommendedName>
    <alternativeName>
        <fullName evidence="4">Peptide-methionine (R)-S-oxide reductase</fullName>
    </alternativeName>
</protein>
<keyword evidence="2 4" id="KW-0560">Oxidoreductase</keyword>
<keyword evidence="4" id="KW-0862">Zinc</keyword>
<feature type="binding site" evidence="4">
    <location>
        <position position="114"/>
    </location>
    <ligand>
        <name>Zn(2+)</name>
        <dbReference type="ChEBI" id="CHEBI:29105"/>
    </ligand>
</feature>
<keyword evidence="4" id="KW-0479">Metal-binding</keyword>
<dbReference type="NCBIfam" id="TIGR00357">
    <property type="entry name" value="peptide-methionine (R)-S-oxide reductase MsrB"/>
    <property type="match status" value="1"/>
</dbReference>
<evidence type="ECO:0000256" key="1">
    <source>
        <dbReference type="ARBA" id="ARBA00007174"/>
    </source>
</evidence>
<dbReference type="InterPro" id="IPR002579">
    <property type="entry name" value="Met_Sox_Rdtase_MsrB_dom"/>
</dbReference>
<dbReference type="Proteomes" id="UP001620597">
    <property type="component" value="Unassembled WGS sequence"/>
</dbReference>
<comment type="cofactor">
    <cofactor evidence="4">
        <name>Zn(2+)</name>
        <dbReference type="ChEBI" id="CHEBI:29105"/>
    </cofactor>
    <text evidence="4">Binds 1 zinc ion per subunit. The zinc ion is important for the structural integrity of the protein.</text>
</comment>
<organism evidence="6 7">
    <name type="scientific">Oceanobacter antarcticus</name>
    <dbReference type="NCBI Taxonomy" id="3133425"/>
    <lineage>
        <taxon>Bacteria</taxon>
        <taxon>Pseudomonadati</taxon>
        <taxon>Pseudomonadota</taxon>
        <taxon>Gammaproteobacteria</taxon>
        <taxon>Oceanospirillales</taxon>
        <taxon>Oceanospirillaceae</taxon>
        <taxon>Oceanobacter</taxon>
    </lineage>
</organism>
<evidence type="ECO:0000256" key="4">
    <source>
        <dbReference type="HAMAP-Rule" id="MF_01400"/>
    </source>
</evidence>
<proteinExistence type="inferred from homology"/>
<dbReference type="PANTHER" id="PTHR10173">
    <property type="entry name" value="METHIONINE SULFOXIDE REDUCTASE"/>
    <property type="match status" value="1"/>
</dbReference>
<feature type="binding site" evidence="4">
    <location>
        <position position="63"/>
    </location>
    <ligand>
        <name>Zn(2+)</name>
        <dbReference type="ChEBI" id="CHEBI:29105"/>
    </ligand>
</feature>
<dbReference type="EMBL" id="JBBKTX010000006">
    <property type="protein sequence ID" value="MFK4751998.1"/>
    <property type="molecule type" value="Genomic_DNA"/>
</dbReference>
<comment type="similarity">
    <text evidence="1 4">Belongs to the MsrB Met sulfoxide reductase family.</text>
</comment>
<dbReference type="HAMAP" id="MF_01400">
    <property type="entry name" value="MsrB"/>
    <property type="match status" value="1"/>
</dbReference>
<evidence type="ECO:0000313" key="6">
    <source>
        <dbReference type="EMBL" id="MFK4751998.1"/>
    </source>
</evidence>
<name>A0ABW8NGA0_9GAMM</name>
<dbReference type="InterPro" id="IPR028427">
    <property type="entry name" value="Met_Sox_Rdtase_MsrB"/>
</dbReference>